<accession>N1QC79</accession>
<organism evidence="1 2">
    <name type="scientific">Pseudocercospora fijiensis (strain CIRAD86)</name>
    <name type="common">Black leaf streak disease fungus</name>
    <name type="synonym">Mycosphaerella fijiensis</name>
    <dbReference type="NCBI Taxonomy" id="383855"/>
    <lineage>
        <taxon>Eukaryota</taxon>
        <taxon>Fungi</taxon>
        <taxon>Dikarya</taxon>
        <taxon>Ascomycota</taxon>
        <taxon>Pezizomycotina</taxon>
        <taxon>Dothideomycetes</taxon>
        <taxon>Dothideomycetidae</taxon>
        <taxon>Mycosphaerellales</taxon>
        <taxon>Mycosphaerellaceae</taxon>
        <taxon>Pseudocercospora</taxon>
    </lineage>
</organism>
<dbReference type="AlphaFoldDB" id="N1QC79"/>
<dbReference type="GeneID" id="19341198"/>
<protein>
    <submittedName>
        <fullName evidence="1">Uncharacterized protein</fullName>
    </submittedName>
</protein>
<evidence type="ECO:0000313" key="1">
    <source>
        <dbReference type="EMBL" id="EME89022.1"/>
    </source>
</evidence>
<dbReference type="VEuPathDB" id="FungiDB:MYCFIDRAFT_76392"/>
<reference evidence="1 2" key="1">
    <citation type="journal article" date="2012" name="PLoS Pathog.">
        <title>Diverse lifestyles and strategies of plant pathogenesis encoded in the genomes of eighteen Dothideomycetes fungi.</title>
        <authorList>
            <person name="Ohm R.A."/>
            <person name="Feau N."/>
            <person name="Henrissat B."/>
            <person name="Schoch C.L."/>
            <person name="Horwitz B.A."/>
            <person name="Barry K.W."/>
            <person name="Condon B.J."/>
            <person name="Copeland A.C."/>
            <person name="Dhillon B."/>
            <person name="Glaser F."/>
            <person name="Hesse C.N."/>
            <person name="Kosti I."/>
            <person name="LaButti K."/>
            <person name="Lindquist E.A."/>
            <person name="Lucas S."/>
            <person name="Salamov A.A."/>
            <person name="Bradshaw R.E."/>
            <person name="Ciuffetti L."/>
            <person name="Hamelin R.C."/>
            <person name="Kema G.H.J."/>
            <person name="Lawrence C."/>
            <person name="Scott J.A."/>
            <person name="Spatafora J.W."/>
            <person name="Turgeon B.G."/>
            <person name="de Wit P.J.G.M."/>
            <person name="Zhong S."/>
            <person name="Goodwin S.B."/>
            <person name="Grigoriev I.V."/>
        </authorList>
    </citation>
    <scope>NUCLEOTIDE SEQUENCE [LARGE SCALE GENOMIC DNA]</scope>
    <source>
        <strain evidence="1 2">CIRAD86</strain>
    </source>
</reference>
<gene>
    <name evidence="1" type="ORF">MYCFIDRAFT_76392</name>
</gene>
<evidence type="ECO:0000313" key="2">
    <source>
        <dbReference type="Proteomes" id="UP000016932"/>
    </source>
</evidence>
<sequence>MAAEELPKVQTSKLLFKMPSPSGPASNCHVHCTTHGRASRNFPATALGIIPLIVTSIVSSAINHRLLQEKPAVGDTITGKWIAVGGWEDPDDKPPDVFWETLVGNLNSEGTDPAGKYAAETLASVDLKAAH</sequence>
<dbReference type="RefSeq" id="XP_007920454.1">
    <property type="nucleotide sequence ID" value="XM_007922263.1"/>
</dbReference>
<dbReference type="HOGENOM" id="CLU_1928503_0_0_1"/>
<keyword evidence="2" id="KW-1185">Reference proteome</keyword>
<dbReference type="EMBL" id="KB446555">
    <property type="protein sequence ID" value="EME89022.1"/>
    <property type="molecule type" value="Genomic_DNA"/>
</dbReference>
<name>N1QC79_PSEFD</name>
<proteinExistence type="predicted"/>
<dbReference type="KEGG" id="pfj:MYCFIDRAFT_76392"/>
<dbReference type="Proteomes" id="UP000016932">
    <property type="component" value="Unassembled WGS sequence"/>
</dbReference>